<dbReference type="AlphaFoldDB" id="A0ABD1MVL1"/>
<comment type="caution">
    <text evidence="1">The sequence shown here is derived from an EMBL/GenBank/DDBJ whole genome shotgun (WGS) entry which is preliminary data.</text>
</comment>
<reference evidence="1 2" key="1">
    <citation type="submission" date="2024-08" db="EMBL/GenBank/DDBJ databases">
        <title>Insights into the chromosomal genome structure of Flemingia macrophylla.</title>
        <authorList>
            <person name="Ding Y."/>
            <person name="Zhao Y."/>
            <person name="Bi W."/>
            <person name="Wu M."/>
            <person name="Zhao G."/>
            <person name="Gong Y."/>
            <person name="Li W."/>
            <person name="Zhang P."/>
        </authorList>
    </citation>
    <scope>NUCLEOTIDE SEQUENCE [LARGE SCALE GENOMIC DNA]</scope>
    <source>
        <strain evidence="1">DYQJB</strain>
        <tissue evidence="1">Leaf</tissue>
    </source>
</reference>
<keyword evidence="2" id="KW-1185">Reference proteome</keyword>
<dbReference type="Proteomes" id="UP001603857">
    <property type="component" value="Unassembled WGS sequence"/>
</dbReference>
<organism evidence="1 2">
    <name type="scientific">Flemingia macrophylla</name>
    <dbReference type="NCBI Taxonomy" id="520843"/>
    <lineage>
        <taxon>Eukaryota</taxon>
        <taxon>Viridiplantae</taxon>
        <taxon>Streptophyta</taxon>
        <taxon>Embryophyta</taxon>
        <taxon>Tracheophyta</taxon>
        <taxon>Spermatophyta</taxon>
        <taxon>Magnoliopsida</taxon>
        <taxon>eudicotyledons</taxon>
        <taxon>Gunneridae</taxon>
        <taxon>Pentapetalae</taxon>
        <taxon>rosids</taxon>
        <taxon>fabids</taxon>
        <taxon>Fabales</taxon>
        <taxon>Fabaceae</taxon>
        <taxon>Papilionoideae</taxon>
        <taxon>50 kb inversion clade</taxon>
        <taxon>NPAAA clade</taxon>
        <taxon>indigoferoid/millettioid clade</taxon>
        <taxon>Phaseoleae</taxon>
        <taxon>Flemingia</taxon>
    </lineage>
</organism>
<dbReference type="EMBL" id="JBGMDY010000003">
    <property type="protein sequence ID" value="KAL2339859.1"/>
    <property type="molecule type" value="Genomic_DNA"/>
</dbReference>
<evidence type="ECO:0000313" key="1">
    <source>
        <dbReference type="EMBL" id="KAL2339859.1"/>
    </source>
</evidence>
<accession>A0ABD1MVL1</accession>
<sequence>MISRRNTQQHQNSGAGLQDLWTLSIRPHISVLGARISVAPTLSKPLFIMPLKGWVHEESTTLGGFQVVDRMVKRAIWDDDIVVVPKGLSSNASA</sequence>
<proteinExistence type="predicted"/>
<gene>
    <name evidence="1" type="ORF">Fmac_007799</name>
</gene>
<protein>
    <submittedName>
        <fullName evidence="1">Uncharacterized protein</fullName>
    </submittedName>
</protein>
<name>A0ABD1MVL1_9FABA</name>
<evidence type="ECO:0000313" key="2">
    <source>
        <dbReference type="Proteomes" id="UP001603857"/>
    </source>
</evidence>